<dbReference type="AlphaFoldDB" id="A0A951PI79"/>
<accession>A0A951PI79</accession>
<reference evidence="1" key="2">
    <citation type="journal article" date="2022" name="Microbiol. Resour. Announc.">
        <title>Metagenome Sequencing to Explore Phylogenomics of Terrestrial Cyanobacteria.</title>
        <authorList>
            <person name="Ward R.D."/>
            <person name="Stajich J.E."/>
            <person name="Johansen J.R."/>
            <person name="Huntemann M."/>
            <person name="Clum A."/>
            <person name="Foster B."/>
            <person name="Foster B."/>
            <person name="Roux S."/>
            <person name="Palaniappan K."/>
            <person name="Varghese N."/>
            <person name="Mukherjee S."/>
            <person name="Reddy T.B.K."/>
            <person name="Daum C."/>
            <person name="Copeland A."/>
            <person name="Chen I.A."/>
            <person name="Ivanova N.N."/>
            <person name="Kyrpides N.C."/>
            <person name="Shapiro N."/>
            <person name="Eloe-Fadrosh E.A."/>
            <person name="Pietrasiak N."/>
        </authorList>
    </citation>
    <scope>NUCLEOTIDE SEQUENCE</scope>
    <source>
        <strain evidence="1">CPER-KK1</strain>
    </source>
</reference>
<name>A0A951PI79_9CYAN</name>
<comment type="caution">
    <text evidence="1">The sequence shown here is derived from an EMBL/GenBank/DDBJ whole genome shotgun (WGS) entry which is preliminary data.</text>
</comment>
<evidence type="ECO:0000313" key="2">
    <source>
        <dbReference type="Proteomes" id="UP000753908"/>
    </source>
</evidence>
<gene>
    <name evidence="1" type="ORF">KME25_06530</name>
</gene>
<evidence type="ECO:0000313" key="1">
    <source>
        <dbReference type="EMBL" id="MBW4544083.1"/>
    </source>
</evidence>
<proteinExistence type="predicted"/>
<protein>
    <submittedName>
        <fullName evidence="1">Uncharacterized protein</fullName>
    </submittedName>
</protein>
<reference evidence="1" key="1">
    <citation type="submission" date="2021-05" db="EMBL/GenBank/DDBJ databases">
        <authorList>
            <person name="Pietrasiak N."/>
            <person name="Ward R."/>
            <person name="Stajich J.E."/>
            <person name="Kurbessoian T."/>
        </authorList>
    </citation>
    <scope>NUCLEOTIDE SEQUENCE</scope>
    <source>
        <strain evidence="1">CPER-KK1</strain>
    </source>
</reference>
<dbReference type="EMBL" id="JAHHIF010000006">
    <property type="protein sequence ID" value="MBW4544083.1"/>
    <property type="molecule type" value="Genomic_DNA"/>
</dbReference>
<dbReference type="Proteomes" id="UP000753908">
    <property type="component" value="Unassembled WGS sequence"/>
</dbReference>
<organism evidence="1 2">
    <name type="scientific">Symplocastrum torsivum CPER-KK1</name>
    <dbReference type="NCBI Taxonomy" id="450513"/>
    <lineage>
        <taxon>Bacteria</taxon>
        <taxon>Bacillati</taxon>
        <taxon>Cyanobacteriota</taxon>
        <taxon>Cyanophyceae</taxon>
        <taxon>Oscillatoriophycideae</taxon>
        <taxon>Oscillatoriales</taxon>
        <taxon>Microcoleaceae</taxon>
        <taxon>Symplocastrum</taxon>
    </lineage>
</organism>
<sequence length="105" mass="12147">MSNSRTKQQLDNFTETLAKMPKVAPEGQNQLLWEAQRNGLESKISDLEQQLNGGSQESLAFEAFWQALEMPEKDSESQEDKWLAHRCKTVAQFAWIKAIEYQKEQ</sequence>